<dbReference type="InterPro" id="IPR016187">
    <property type="entry name" value="CTDL_fold"/>
</dbReference>
<dbReference type="InParanoid" id="A0A6J3D3N9"/>
<evidence type="ECO:0000256" key="5">
    <source>
        <dbReference type="ARBA" id="ARBA00023136"/>
    </source>
</evidence>
<evidence type="ECO:0000256" key="11">
    <source>
        <dbReference type="SAM" id="Phobius"/>
    </source>
</evidence>
<proteinExistence type="predicted"/>
<dbReference type="GO" id="GO:0005540">
    <property type="term" value="F:hyaluronic acid binding"/>
    <property type="evidence" value="ECO:0007669"/>
    <property type="project" value="InterPro"/>
</dbReference>
<evidence type="ECO:0000313" key="15">
    <source>
        <dbReference type="RefSeq" id="XP_032045084.1"/>
    </source>
</evidence>
<keyword evidence="14" id="KW-1185">Reference proteome</keyword>
<dbReference type="PROSITE" id="PS50963">
    <property type="entry name" value="LINK_2"/>
    <property type="match status" value="1"/>
</dbReference>
<dbReference type="CTD" id="10894"/>
<feature type="transmembrane region" description="Helical" evidence="11">
    <location>
        <begin position="222"/>
        <end position="250"/>
    </location>
</feature>
<gene>
    <name evidence="15" type="primary">LYVE1</name>
</gene>
<dbReference type="InterPro" id="IPR000538">
    <property type="entry name" value="Link_dom"/>
</dbReference>
<evidence type="ECO:0000256" key="9">
    <source>
        <dbReference type="PROSITE-ProRule" id="PRU00323"/>
    </source>
</evidence>
<dbReference type="GO" id="GO:0007155">
    <property type="term" value="P:cell adhesion"/>
    <property type="evidence" value="ECO:0007669"/>
    <property type="project" value="InterPro"/>
</dbReference>
<evidence type="ECO:0000256" key="10">
    <source>
        <dbReference type="SAM" id="MobiDB-lite"/>
    </source>
</evidence>
<dbReference type="RefSeq" id="XP_032045084.1">
    <property type="nucleotide sequence ID" value="XM_032189193.1"/>
</dbReference>
<keyword evidence="7 15" id="KW-0675">Receptor</keyword>
<dbReference type="Gene3D" id="3.10.100.10">
    <property type="entry name" value="Mannose-Binding Protein A, subunit A"/>
    <property type="match status" value="1"/>
</dbReference>
<dbReference type="AlphaFoldDB" id="A0A6J3D3N9"/>
<dbReference type="InterPro" id="IPR016186">
    <property type="entry name" value="C-type_lectin-like/link_sf"/>
</dbReference>
<dbReference type="GO" id="GO:0004888">
    <property type="term" value="F:transmembrane signaling receptor activity"/>
    <property type="evidence" value="ECO:0007669"/>
    <property type="project" value="TreeGrafter"/>
</dbReference>
<feature type="compositionally biased region" description="Low complexity" evidence="10">
    <location>
        <begin position="136"/>
        <end position="149"/>
    </location>
</feature>
<dbReference type="PANTHER" id="PTHR10225:SF2">
    <property type="entry name" value="LYMPHATIC VESSEL ENDOTHELIAL HYALURONIC ACID RECEPTOR 1"/>
    <property type="match status" value="1"/>
</dbReference>
<keyword evidence="4 11" id="KW-1133">Transmembrane helix</keyword>
<dbReference type="KEGG" id="aful:116490208"/>
<feature type="region of interest" description="Disordered" evidence="10">
    <location>
        <begin position="136"/>
        <end position="158"/>
    </location>
</feature>
<organism evidence="14 15">
    <name type="scientific">Aythya fuligula</name>
    <name type="common">Tufted duck</name>
    <name type="synonym">Anas fuligula</name>
    <dbReference type="NCBI Taxonomy" id="219594"/>
    <lineage>
        <taxon>Eukaryota</taxon>
        <taxon>Metazoa</taxon>
        <taxon>Chordata</taxon>
        <taxon>Craniata</taxon>
        <taxon>Vertebrata</taxon>
        <taxon>Euteleostomi</taxon>
        <taxon>Archelosauria</taxon>
        <taxon>Archosauria</taxon>
        <taxon>Dinosauria</taxon>
        <taxon>Saurischia</taxon>
        <taxon>Theropoda</taxon>
        <taxon>Coelurosauria</taxon>
        <taxon>Aves</taxon>
        <taxon>Neognathae</taxon>
        <taxon>Galloanserae</taxon>
        <taxon>Anseriformes</taxon>
        <taxon>Anatidae</taxon>
        <taxon>Aythyinae</taxon>
        <taxon>Aythya</taxon>
    </lineage>
</organism>
<evidence type="ECO:0000256" key="6">
    <source>
        <dbReference type="ARBA" id="ARBA00023157"/>
    </source>
</evidence>
<evidence type="ECO:0000256" key="2">
    <source>
        <dbReference type="ARBA" id="ARBA00022692"/>
    </source>
</evidence>
<feature type="chain" id="PRO_5026682381" evidence="12">
    <location>
        <begin position="22"/>
        <end position="313"/>
    </location>
</feature>
<dbReference type="SUPFAM" id="SSF56436">
    <property type="entry name" value="C-type lectin-like"/>
    <property type="match status" value="1"/>
</dbReference>
<feature type="region of interest" description="Disordered" evidence="10">
    <location>
        <begin position="272"/>
        <end position="313"/>
    </location>
</feature>
<comment type="subcellular location">
    <subcellularLocation>
        <location evidence="1">Membrane</location>
        <topology evidence="1">Single-pass membrane protein</topology>
    </subcellularLocation>
</comment>
<feature type="signal peptide" evidence="12">
    <location>
        <begin position="1"/>
        <end position="21"/>
    </location>
</feature>
<reference evidence="15" key="1">
    <citation type="submission" date="2025-08" db="UniProtKB">
        <authorList>
            <consortium name="RefSeq"/>
        </authorList>
    </citation>
    <scope>IDENTIFICATION</scope>
    <source>
        <tissue evidence="15">Lung</tissue>
    </source>
</reference>
<accession>A0A6J3D3N9</accession>
<dbReference type="Pfam" id="PF00193">
    <property type="entry name" value="Xlink"/>
    <property type="match status" value="1"/>
</dbReference>
<feature type="compositionally biased region" description="Basic and acidic residues" evidence="10">
    <location>
        <begin position="272"/>
        <end position="304"/>
    </location>
</feature>
<dbReference type="Proteomes" id="UP000504639">
    <property type="component" value="Chromosome 5"/>
</dbReference>
<dbReference type="InterPro" id="IPR043210">
    <property type="entry name" value="CD44_antigen-like"/>
</dbReference>
<feature type="disulfide bond" evidence="9">
    <location>
        <begin position="80"/>
        <end position="101"/>
    </location>
</feature>
<protein>
    <submittedName>
        <fullName evidence="15">Lymphatic vessel endothelial hyaluronic acid receptor 1</fullName>
    </submittedName>
</protein>
<keyword evidence="8" id="KW-0325">Glycoprotein</keyword>
<evidence type="ECO:0000256" key="4">
    <source>
        <dbReference type="ARBA" id="ARBA00022989"/>
    </source>
</evidence>
<name>A0A6J3D3N9_AYTFU</name>
<sequence length="313" mass="34350">MTNHFGVTSAVFSVWVMTFMAQNYFITGSTLPPCRITGVGLYIEEKVNFSEASNACNQLNLQLASKDQVEKALKHGFETCSYGWVKDGVIVIPRLISNQKCGKGKVGLVSWSIEHSKTFMVYCFNSSDVQINSCVPDPTTTRPSSSAPTDLTASSGSDLTENVTAVPNATETERALKKLKFQVVCVTETILPTEETTTNTPGEYSLDSPNYTSRAAFKNDGVVFGGIPTALLVLALIFFITSVVLAVCYIKKYKTTFPFSYKNQKKEMVETTALKEAESNDKTPEKETKNNGKKVEESKSKPETTVKCLEAEV</sequence>
<comment type="caution">
    <text evidence="9">Lacks conserved residue(s) required for the propagation of feature annotation.</text>
</comment>
<keyword evidence="5 11" id="KW-0472">Membrane</keyword>
<dbReference type="SMART" id="SM00445">
    <property type="entry name" value="LINK"/>
    <property type="match status" value="1"/>
</dbReference>
<feature type="domain" description="Link" evidence="13">
    <location>
        <begin position="35"/>
        <end position="125"/>
    </location>
</feature>
<dbReference type="GeneID" id="116490208"/>
<evidence type="ECO:0000256" key="8">
    <source>
        <dbReference type="ARBA" id="ARBA00023180"/>
    </source>
</evidence>
<evidence type="ECO:0000313" key="14">
    <source>
        <dbReference type="Proteomes" id="UP000504639"/>
    </source>
</evidence>
<dbReference type="PROSITE" id="PS01241">
    <property type="entry name" value="LINK_1"/>
    <property type="match status" value="1"/>
</dbReference>
<keyword evidence="6 9" id="KW-1015">Disulfide bond</keyword>
<dbReference type="PRINTS" id="PR01265">
    <property type="entry name" value="LINKMODULE"/>
</dbReference>
<evidence type="ECO:0000256" key="3">
    <source>
        <dbReference type="ARBA" id="ARBA00022729"/>
    </source>
</evidence>
<evidence type="ECO:0000256" key="1">
    <source>
        <dbReference type="ARBA" id="ARBA00004167"/>
    </source>
</evidence>
<evidence type="ECO:0000259" key="13">
    <source>
        <dbReference type="PROSITE" id="PS50963"/>
    </source>
</evidence>
<evidence type="ECO:0000256" key="7">
    <source>
        <dbReference type="ARBA" id="ARBA00023170"/>
    </source>
</evidence>
<keyword evidence="3 12" id="KW-0732">Signal</keyword>
<dbReference type="GO" id="GO:0005886">
    <property type="term" value="C:plasma membrane"/>
    <property type="evidence" value="ECO:0007669"/>
    <property type="project" value="TreeGrafter"/>
</dbReference>
<keyword evidence="2 11" id="KW-0812">Transmembrane</keyword>
<dbReference type="PANTHER" id="PTHR10225">
    <property type="entry name" value="HYALURONAN RECEPTOR"/>
    <property type="match status" value="1"/>
</dbReference>
<evidence type="ECO:0000256" key="12">
    <source>
        <dbReference type="SAM" id="SignalP"/>
    </source>
</evidence>